<accession>A0A316YWU3</accession>
<feature type="region of interest" description="Disordered" evidence="4">
    <location>
        <begin position="660"/>
        <end position="712"/>
    </location>
</feature>
<proteinExistence type="predicted"/>
<dbReference type="SMART" id="SM00184">
    <property type="entry name" value="RING"/>
    <property type="match status" value="1"/>
</dbReference>
<dbReference type="Pfam" id="PF15411">
    <property type="entry name" value="PH_10"/>
    <property type="match status" value="1"/>
</dbReference>
<evidence type="ECO:0000256" key="2">
    <source>
        <dbReference type="ARBA" id="ARBA00022771"/>
    </source>
</evidence>
<reference evidence="6 7" key="1">
    <citation type="journal article" date="2018" name="Mol. Biol. Evol.">
        <title>Broad Genomic Sampling Reveals a Smut Pathogenic Ancestry of the Fungal Clade Ustilaginomycotina.</title>
        <authorList>
            <person name="Kijpornyongpan T."/>
            <person name="Mondo S.J."/>
            <person name="Barry K."/>
            <person name="Sandor L."/>
            <person name="Lee J."/>
            <person name="Lipzen A."/>
            <person name="Pangilinan J."/>
            <person name="LaButti K."/>
            <person name="Hainaut M."/>
            <person name="Henrissat B."/>
            <person name="Grigoriev I.V."/>
            <person name="Spatafora J.W."/>
            <person name="Aime M.C."/>
        </authorList>
    </citation>
    <scope>NUCLEOTIDE SEQUENCE [LARGE SCALE GENOMIC DNA]</scope>
    <source>
        <strain evidence="6 7">MCA 4198</strain>
    </source>
</reference>
<protein>
    <recommendedName>
        <fullName evidence="5">RING-type domain-containing protein</fullName>
    </recommendedName>
</protein>
<dbReference type="GO" id="GO:0008270">
    <property type="term" value="F:zinc ion binding"/>
    <property type="evidence" value="ECO:0007669"/>
    <property type="project" value="UniProtKB-KW"/>
</dbReference>
<feature type="region of interest" description="Disordered" evidence="4">
    <location>
        <begin position="360"/>
        <end position="433"/>
    </location>
</feature>
<dbReference type="CDD" id="cd13246">
    <property type="entry name" value="PH_Scd1"/>
    <property type="match status" value="1"/>
</dbReference>
<feature type="domain" description="RING-type" evidence="5">
    <location>
        <begin position="142"/>
        <end position="210"/>
    </location>
</feature>
<feature type="region of interest" description="Disordered" evidence="4">
    <location>
        <begin position="1"/>
        <end position="71"/>
    </location>
</feature>
<dbReference type="Gene3D" id="3.30.40.10">
    <property type="entry name" value="Zinc/RING finger domain, C3HC4 (zinc finger)"/>
    <property type="match status" value="1"/>
</dbReference>
<dbReference type="GO" id="GO:0005085">
    <property type="term" value="F:guanyl-nucleotide exchange factor activity"/>
    <property type="evidence" value="ECO:0007669"/>
    <property type="project" value="InterPro"/>
</dbReference>
<dbReference type="InterPro" id="IPR027370">
    <property type="entry name" value="Znf-RING_euk"/>
</dbReference>
<dbReference type="OrthoDB" id="299997at2759"/>
<dbReference type="STRING" id="215250.A0A316YWU3"/>
<dbReference type="InParanoid" id="A0A316YWU3"/>
<dbReference type="Pfam" id="PF13445">
    <property type="entry name" value="zf-RING_UBOX"/>
    <property type="match status" value="1"/>
</dbReference>
<dbReference type="SUPFAM" id="SSF50729">
    <property type="entry name" value="PH domain-like"/>
    <property type="match status" value="1"/>
</dbReference>
<feature type="compositionally biased region" description="Low complexity" evidence="4">
    <location>
        <begin position="59"/>
        <end position="70"/>
    </location>
</feature>
<keyword evidence="1" id="KW-0479">Metal-binding</keyword>
<feature type="compositionally biased region" description="Basic and acidic residues" evidence="4">
    <location>
        <begin position="237"/>
        <end position="266"/>
    </location>
</feature>
<evidence type="ECO:0000259" key="5">
    <source>
        <dbReference type="SMART" id="SM00184"/>
    </source>
</evidence>
<keyword evidence="7" id="KW-1185">Reference proteome</keyword>
<dbReference type="Proteomes" id="UP000245768">
    <property type="component" value="Unassembled WGS sequence"/>
</dbReference>
<feature type="region of interest" description="Disordered" evidence="4">
    <location>
        <begin position="508"/>
        <end position="532"/>
    </location>
</feature>
<dbReference type="EMBL" id="KZ819634">
    <property type="protein sequence ID" value="PWN93138.1"/>
    <property type="molecule type" value="Genomic_DNA"/>
</dbReference>
<evidence type="ECO:0000313" key="6">
    <source>
        <dbReference type="EMBL" id="PWN93138.1"/>
    </source>
</evidence>
<dbReference type="PANTHER" id="PTHR10579">
    <property type="entry name" value="CALCIUM-ACTIVATED CHLORIDE CHANNEL REGULATOR"/>
    <property type="match status" value="1"/>
</dbReference>
<name>A0A316YWU3_9BASI</name>
<dbReference type="SUPFAM" id="SSF57850">
    <property type="entry name" value="RING/U-box"/>
    <property type="match status" value="1"/>
</dbReference>
<feature type="compositionally biased region" description="Polar residues" evidence="4">
    <location>
        <begin position="1253"/>
        <end position="1271"/>
    </location>
</feature>
<dbReference type="InterPro" id="IPR051266">
    <property type="entry name" value="CLCR"/>
</dbReference>
<dbReference type="InterPro" id="IPR036465">
    <property type="entry name" value="vWFA_dom_sf"/>
</dbReference>
<keyword evidence="3" id="KW-0862">Zinc</keyword>
<organism evidence="6 7">
    <name type="scientific">Acaromyces ingoldii</name>
    <dbReference type="NCBI Taxonomy" id="215250"/>
    <lineage>
        <taxon>Eukaryota</taxon>
        <taxon>Fungi</taxon>
        <taxon>Dikarya</taxon>
        <taxon>Basidiomycota</taxon>
        <taxon>Ustilaginomycotina</taxon>
        <taxon>Exobasidiomycetes</taxon>
        <taxon>Exobasidiales</taxon>
        <taxon>Cryptobasidiaceae</taxon>
        <taxon>Acaromyces</taxon>
    </lineage>
</organism>
<feature type="compositionally biased region" description="Gly residues" evidence="4">
    <location>
        <begin position="1"/>
        <end position="10"/>
    </location>
</feature>
<dbReference type="PANTHER" id="PTHR10579:SF43">
    <property type="entry name" value="ZINC FINGER (C3HC4-TYPE RING FINGER) FAMILY PROTEIN"/>
    <property type="match status" value="1"/>
</dbReference>
<evidence type="ECO:0000256" key="3">
    <source>
        <dbReference type="ARBA" id="ARBA00022833"/>
    </source>
</evidence>
<dbReference type="InterPro" id="IPR013083">
    <property type="entry name" value="Znf_RING/FYVE/PHD"/>
</dbReference>
<evidence type="ECO:0000256" key="4">
    <source>
        <dbReference type="SAM" id="MobiDB-lite"/>
    </source>
</evidence>
<dbReference type="GeneID" id="37039981"/>
<feature type="region of interest" description="Disordered" evidence="4">
    <location>
        <begin position="219"/>
        <end position="346"/>
    </location>
</feature>
<evidence type="ECO:0000313" key="7">
    <source>
        <dbReference type="Proteomes" id="UP000245768"/>
    </source>
</evidence>
<keyword evidence="2" id="KW-0863">Zinc-finger</keyword>
<feature type="compositionally biased region" description="Polar residues" evidence="4">
    <location>
        <begin position="664"/>
        <end position="681"/>
    </location>
</feature>
<feature type="region of interest" description="Disordered" evidence="4">
    <location>
        <begin position="1243"/>
        <end position="1279"/>
    </location>
</feature>
<dbReference type="InterPro" id="IPR033511">
    <property type="entry name" value="Cdc24/Scd1_PH_dom"/>
</dbReference>
<dbReference type="RefSeq" id="XP_025380336.1">
    <property type="nucleotide sequence ID" value="XM_025518065.1"/>
</dbReference>
<dbReference type="InterPro" id="IPR001841">
    <property type="entry name" value="Znf_RING"/>
</dbReference>
<dbReference type="Gene3D" id="2.30.29.30">
    <property type="entry name" value="Pleckstrin-homology domain (PH domain)/Phosphotyrosine-binding domain (PTB)"/>
    <property type="match status" value="1"/>
</dbReference>
<dbReference type="Gene3D" id="3.40.50.410">
    <property type="entry name" value="von Willebrand factor, type A domain"/>
    <property type="match status" value="1"/>
</dbReference>
<dbReference type="InterPro" id="IPR011993">
    <property type="entry name" value="PH-like_dom_sf"/>
</dbReference>
<dbReference type="SUPFAM" id="SSF53300">
    <property type="entry name" value="vWA-like"/>
    <property type="match status" value="1"/>
</dbReference>
<feature type="compositionally biased region" description="Low complexity" evidence="4">
    <location>
        <begin position="690"/>
        <end position="712"/>
    </location>
</feature>
<feature type="compositionally biased region" description="Basic and acidic residues" evidence="4">
    <location>
        <begin position="374"/>
        <end position="417"/>
    </location>
</feature>
<feature type="compositionally biased region" description="Basic and acidic residues" evidence="4">
    <location>
        <begin position="304"/>
        <end position="319"/>
    </location>
</feature>
<evidence type="ECO:0000256" key="1">
    <source>
        <dbReference type="ARBA" id="ARBA00022723"/>
    </source>
</evidence>
<sequence>MAGGEKGSSGGWRNPFSTGKKKAEEAASGGKLRHETSADSLTIRGRSSKIRPEDEREWAAQQIAQQQRAANDARLASLIPALESSSTSKARMSKREEILADRNKLSSFGAYANGAGADQHYSQTAAKFRNLEDKDEGEEASCPVCLELLSFRLAGEKPHVVPTCGHSLHHACFTAVYGPPENVLAAQEMTANGGAGSGRPMGPPGMCGICRKPIVLGGENASGKPNKAAGMMGVGETPDRRSPIKARPERDDPLEAKRRERSRDRLTPSSPMPSMGTYQNEHSTSHEDPSSSPSRHLVTPQIRMRPEYETLYRKDRTGENGKQNAVCVISIDVPPRRPQPSTEQEELSWYSRFGAIAYESLEQDPGPDRSPQPESKEYRDDDVQPETQEDHRRGQSPEDVGERKQEQSRPSEPRNAGDDDDEEEAFSFSATPARPQDAFASVVRDLSMRIQDWKGHTADKFGPLLLFDYIGVRQEPVVRDFYVYLFKEALLCVVEDRKNQRGIARLIGSEKGPSHGPGANEHSGGAGFGNAGSNEKKTALKLKGRIWIRHIKACRDALSNPEGQYGLSIKLDDENLDHFVLCFKDPAMREKWRAKFLELLEDVHNNGAKTPAPSAITDASNASNVKRTWTELASPAMAQSGDEVEDPIKSAGTTTIGRRARLGSNHSGKTGSTDKINTSPTVVDYSPQINNANATTPAAPNTPSTHSSATAATANGVSGAAVSSAMGRPFRKVLSEPAPHQQWASSGGLDPKLPLPEMLPHAPLDLVIMFSIPTVASSSSTPSLSSTTLSSSAALKLRLLKSTLEFVIANLGPRDRLALVAYQVGPQGPVRRTGMLNSSKERSREKLENFVATIGKTFDSDEEDPFREDLEKLGGSGDRTDTVTAVNVGLDIVLQRKGKNPVTGMILINDTADQPRRGQMDLIMARAEAANVPVHCFGFGKGHDPSSLWLISNHTKGTYTFVEQWFWLRESIAGCVGSLMSVAATDARIHISVPGDNHFKVRKVSGTSASILAQSGKDVDVELGELRFGECKELFVELEFDFNGLAPMSSVRSKAARSSLAYKSLYEQGSATDDFFQRLGLQGLSLTDGGGAGDQVGSYRKGDLADGGQPESFIEEVAVLEVDCGYRDPALGTTVKKLSHPSVLTVEVDSVSQDPINDSSINPTALADPVVTRRRLEILTSDMITRSLLLVSRKHYSQALTILAETRRIVDTVLEAVPIPVAPQSSSAMANSTSAMSLQYHNGSTSLRRRESQTPSVSSQKQNQYHQATKSTAKKQREALHRRTAESLFAILEDLDVLIDGLEGSRSTFERSQRNFGAQQAMALRDQKAWTSRTDTEWAFHRRIDNGPAFAARGDAFAAGLT</sequence>
<gene>
    <name evidence="6" type="ORF">FA10DRAFT_14583</name>
</gene>